<dbReference type="AlphaFoldDB" id="A0AB35XJT2"/>
<comment type="caution">
    <text evidence="2">The sequence shown here is derived from an EMBL/GenBank/DDBJ whole genome shotgun (WGS) entry which is preliminary data.</text>
</comment>
<evidence type="ECO:0000313" key="2">
    <source>
        <dbReference type="EMBL" id="MEH1547585.1"/>
    </source>
</evidence>
<gene>
    <name evidence="2" type="ORF">V7F78_11360</name>
</gene>
<proteinExistence type="predicted"/>
<organism evidence="2 3">
    <name type="scientific">Cutibacterium avidum</name>
    <dbReference type="NCBI Taxonomy" id="33010"/>
    <lineage>
        <taxon>Bacteria</taxon>
        <taxon>Bacillati</taxon>
        <taxon>Actinomycetota</taxon>
        <taxon>Actinomycetes</taxon>
        <taxon>Propionibacteriales</taxon>
        <taxon>Propionibacteriaceae</taxon>
        <taxon>Cutibacterium</taxon>
    </lineage>
</organism>
<reference evidence="2" key="1">
    <citation type="submission" date="2024-02" db="EMBL/GenBank/DDBJ databases">
        <title>Bacterial skin colonization with Propionibacterium avidum as a risk factor for Periprosthetic Joint Infections - a single-center prospective study.</title>
        <authorList>
            <person name="Achermann Y."/>
        </authorList>
    </citation>
    <scope>NUCLEOTIDE SEQUENCE</scope>
    <source>
        <strain evidence="2">PAVI-2017310195</strain>
    </source>
</reference>
<protein>
    <submittedName>
        <fullName evidence="2">Uncharacterized protein</fullName>
    </submittedName>
</protein>
<dbReference type="RefSeq" id="WP_162141115.1">
    <property type="nucleotide sequence ID" value="NZ_AP024309.1"/>
</dbReference>
<evidence type="ECO:0000313" key="3">
    <source>
        <dbReference type="Proteomes" id="UP001309299"/>
    </source>
</evidence>
<accession>A0AB35XJT2</accession>
<evidence type="ECO:0000256" key="1">
    <source>
        <dbReference type="SAM" id="MobiDB-lite"/>
    </source>
</evidence>
<dbReference type="EMBL" id="JBAKUA010000022">
    <property type="protein sequence ID" value="MEH1547585.1"/>
    <property type="molecule type" value="Genomic_DNA"/>
</dbReference>
<feature type="region of interest" description="Disordered" evidence="1">
    <location>
        <begin position="32"/>
        <end position="54"/>
    </location>
</feature>
<name>A0AB35XJT2_9ACTN</name>
<dbReference type="Proteomes" id="UP001309299">
    <property type="component" value="Unassembled WGS sequence"/>
</dbReference>
<sequence length="54" mass="5731">MRGTVGRRINETETSCTPRSGVAAAAQCQYRNRRRTGTTDLPGNTAATSGHVPV</sequence>
<feature type="compositionally biased region" description="Polar residues" evidence="1">
    <location>
        <begin position="38"/>
        <end position="48"/>
    </location>
</feature>